<keyword evidence="5" id="KW-1185">Reference proteome</keyword>
<dbReference type="EMBL" id="KE124871">
    <property type="protein sequence ID" value="EPB76250.1"/>
    <property type="molecule type" value="Genomic_DNA"/>
</dbReference>
<evidence type="ECO:0000313" key="5">
    <source>
        <dbReference type="Proteomes" id="UP000054495"/>
    </source>
</evidence>
<evidence type="ECO:0000313" key="4">
    <source>
        <dbReference type="EMBL" id="EPB76250.1"/>
    </source>
</evidence>
<keyword evidence="2" id="KW-0479">Metal-binding</keyword>
<sequence length="180" mass="20928">MVAVVDALGRVLYANSCYPGSCHDSPIWARKKAMHVFNSGRAIPGYRLLADSGFVNGIAIMLPYRERAAERDQPKARFNRHTRRVVRQAFGSWKRRFPILYSITRIEPPMVQEFINVCIVLYDIAIELGEQSRQEIFICLPLLLFQYVNRTICYRWCNDYLDSPKDAAKKKLSRRLRADQ</sequence>
<organism evidence="4 5">
    <name type="scientific">Ancylostoma ceylanicum</name>
    <dbReference type="NCBI Taxonomy" id="53326"/>
    <lineage>
        <taxon>Eukaryota</taxon>
        <taxon>Metazoa</taxon>
        <taxon>Ecdysozoa</taxon>
        <taxon>Nematoda</taxon>
        <taxon>Chromadorea</taxon>
        <taxon>Rhabditida</taxon>
        <taxon>Rhabditina</taxon>
        <taxon>Rhabditomorpha</taxon>
        <taxon>Strongyloidea</taxon>
        <taxon>Ancylostomatidae</taxon>
        <taxon>Ancylostomatinae</taxon>
        <taxon>Ancylostoma</taxon>
    </lineage>
</organism>
<name>A0A0D6LVZ2_9BILA</name>
<protein>
    <recommendedName>
        <fullName evidence="3">DDE Tnp4 domain-containing protein</fullName>
    </recommendedName>
</protein>
<dbReference type="Proteomes" id="UP000054495">
    <property type="component" value="Unassembled WGS sequence"/>
</dbReference>
<evidence type="ECO:0000256" key="2">
    <source>
        <dbReference type="ARBA" id="ARBA00022723"/>
    </source>
</evidence>
<gene>
    <name evidence="4" type="ORF">ANCCEY_04667</name>
</gene>
<evidence type="ECO:0000259" key="3">
    <source>
        <dbReference type="Pfam" id="PF13359"/>
    </source>
</evidence>
<proteinExistence type="predicted"/>
<dbReference type="Pfam" id="PF13359">
    <property type="entry name" value="DDE_Tnp_4"/>
    <property type="match status" value="1"/>
</dbReference>
<comment type="cofactor">
    <cofactor evidence="1">
        <name>a divalent metal cation</name>
        <dbReference type="ChEBI" id="CHEBI:60240"/>
    </cofactor>
</comment>
<dbReference type="AlphaFoldDB" id="A0A0D6LVZ2"/>
<dbReference type="InterPro" id="IPR027806">
    <property type="entry name" value="HARBI1_dom"/>
</dbReference>
<evidence type="ECO:0000256" key="1">
    <source>
        <dbReference type="ARBA" id="ARBA00001968"/>
    </source>
</evidence>
<accession>A0A0D6LVZ2</accession>
<dbReference type="GO" id="GO:0046872">
    <property type="term" value="F:metal ion binding"/>
    <property type="evidence" value="ECO:0007669"/>
    <property type="project" value="UniProtKB-KW"/>
</dbReference>
<reference evidence="4 5" key="1">
    <citation type="submission" date="2013-05" db="EMBL/GenBank/DDBJ databases">
        <title>Draft genome of the parasitic nematode Anyclostoma ceylanicum.</title>
        <authorList>
            <person name="Mitreva M."/>
        </authorList>
    </citation>
    <scope>NUCLEOTIDE SEQUENCE [LARGE SCALE GENOMIC DNA]</scope>
</reference>
<feature type="domain" description="DDE Tnp4" evidence="3">
    <location>
        <begin position="2"/>
        <end position="122"/>
    </location>
</feature>